<keyword evidence="5" id="KW-1133">Transmembrane helix</keyword>
<dbReference type="AlphaFoldDB" id="A0A4Z1E057"/>
<dbReference type="NCBIfam" id="TIGR01167">
    <property type="entry name" value="LPXTG_anchor"/>
    <property type="match status" value="1"/>
</dbReference>
<comment type="caution">
    <text evidence="9">The sequence shown here is derived from an EMBL/GenBank/DDBJ whole genome shotgun (WGS) entry which is preliminary data.</text>
</comment>
<keyword evidence="2" id="KW-0964">Secreted</keyword>
<keyword evidence="10" id="KW-1185">Reference proteome</keyword>
<dbReference type="InterPro" id="IPR032364">
    <property type="entry name" value="GramPos_pilinD1_N"/>
</dbReference>
<evidence type="ECO:0000313" key="9">
    <source>
        <dbReference type="EMBL" id="TGO05246.1"/>
    </source>
</evidence>
<evidence type="ECO:0000256" key="1">
    <source>
        <dbReference type="ARBA" id="ARBA00022512"/>
    </source>
</evidence>
<dbReference type="InterPro" id="IPR019931">
    <property type="entry name" value="LPXTG_anchor"/>
</dbReference>
<dbReference type="NCBIfam" id="NF033902">
    <property type="entry name" value="iso_D2_wall_anc"/>
    <property type="match status" value="1"/>
</dbReference>
<dbReference type="InterPro" id="IPR013783">
    <property type="entry name" value="Ig-like_fold"/>
</dbReference>
<dbReference type="Pfam" id="PF16555">
    <property type="entry name" value="GramPos_pilinD1"/>
    <property type="match status" value="1"/>
</dbReference>
<evidence type="ECO:0000256" key="5">
    <source>
        <dbReference type="SAM" id="Phobius"/>
    </source>
</evidence>
<dbReference type="InterPro" id="IPR026466">
    <property type="entry name" value="Fim_isopep_form_D2_dom"/>
</dbReference>
<feature type="transmembrane region" description="Helical" evidence="5">
    <location>
        <begin position="487"/>
        <end position="505"/>
    </location>
</feature>
<dbReference type="GO" id="GO:0005975">
    <property type="term" value="P:carbohydrate metabolic process"/>
    <property type="evidence" value="ECO:0007669"/>
    <property type="project" value="UniProtKB-ARBA"/>
</dbReference>
<name>A0A4Z1E057_9MICO</name>
<dbReference type="RefSeq" id="WP_135849278.1">
    <property type="nucleotide sequence ID" value="NZ_RHPJ01000002.1"/>
</dbReference>
<dbReference type="Proteomes" id="UP000297318">
    <property type="component" value="Unassembled WGS sequence"/>
</dbReference>
<feature type="domain" description="Gram-positive cocci surface proteins LPxTG" evidence="7">
    <location>
        <begin position="471"/>
        <end position="509"/>
    </location>
</feature>
<evidence type="ECO:0000259" key="8">
    <source>
        <dbReference type="Pfam" id="PF16555"/>
    </source>
</evidence>
<dbReference type="NCBIfam" id="TIGR04226">
    <property type="entry name" value="RrgB_K2N_iso_D2"/>
    <property type="match status" value="1"/>
</dbReference>
<dbReference type="Pfam" id="PF00746">
    <property type="entry name" value="Gram_pos_anchor"/>
    <property type="match status" value="1"/>
</dbReference>
<evidence type="ECO:0000313" key="10">
    <source>
        <dbReference type="Proteomes" id="UP000297318"/>
    </source>
</evidence>
<keyword evidence="5" id="KW-0472">Membrane</keyword>
<evidence type="ECO:0000256" key="6">
    <source>
        <dbReference type="SAM" id="SignalP"/>
    </source>
</evidence>
<evidence type="ECO:0000256" key="3">
    <source>
        <dbReference type="ARBA" id="ARBA00022729"/>
    </source>
</evidence>
<dbReference type="Gene3D" id="2.60.40.10">
    <property type="entry name" value="Immunoglobulins"/>
    <property type="match status" value="2"/>
</dbReference>
<feature type="signal peptide" evidence="6">
    <location>
        <begin position="1"/>
        <end position="32"/>
    </location>
</feature>
<dbReference type="Gene3D" id="2.60.40.740">
    <property type="match status" value="1"/>
</dbReference>
<reference evidence="9 10" key="1">
    <citation type="submission" date="2018-11" db="EMBL/GenBank/DDBJ databases">
        <title>Complete genome sequencing of the Actinobacteria Serinibacter sp. K3-2.</title>
        <authorList>
            <person name="Rakitin A.L."/>
            <person name="Beletsky A.V."/>
            <person name="Mardanov A.V."/>
            <person name="Ravin N.V."/>
            <person name="Gromova A.S."/>
            <person name="Filippova S.N."/>
            <person name="Gal'Chenko V.F."/>
        </authorList>
    </citation>
    <scope>NUCLEOTIDE SEQUENCE [LARGE SCALE GENOMIC DNA]</scope>
    <source>
        <strain evidence="9 10">K3-2</strain>
    </source>
</reference>
<accession>A0A4Z1E057</accession>
<gene>
    <name evidence="9" type="ORF">SERN_1250</name>
</gene>
<organism evidence="9 10">
    <name type="scientific">Serinibacter arcticus</name>
    <dbReference type="NCBI Taxonomy" id="1655435"/>
    <lineage>
        <taxon>Bacteria</taxon>
        <taxon>Bacillati</taxon>
        <taxon>Actinomycetota</taxon>
        <taxon>Actinomycetes</taxon>
        <taxon>Micrococcales</taxon>
        <taxon>Beutenbergiaceae</taxon>
        <taxon>Serinibacter</taxon>
    </lineage>
</organism>
<dbReference type="InterPro" id="IPR048052">
    <property type="entry name" value="FM1-like"/>
</dbReference>
<dbReference type="EMBL" id="RHPJ01000002">
    <property type="protein sequence ID" value="TGO05246.1"/>
    <property type="molecule type" value="Genomic_DNA"/>
</dbReference>
<keyword evidence="1" id="KW-0134">Cell wall</keyword>
<feature type="domain" description="Gram-positive pilin subunit D1 N-terminal" evidence="8">
    <location>
        <begin position="41"/>
        <end position="188"/>
    </location>
</feature>
<keyword evidence="4" id="KW-0572">Peptidoglycan-anchor</keyword>
<evidence type="ECO:0000256" key="4">
    <source>
        <dbReference type="ARBA" id="ARBA00023088"/>
    </source>
</evidence>
<evidence type="ECO:0000259" key="7">
    <source>
        <dbReference type="Pfam" id="PF00746"/>
    </source>
</evidence>
<evidence type="ECO:0000256" key="2">
    <source>
        <dbReference type="ARBA" id="ARBA00022525"/>
    </source>
</evidence>
<sequence>MTSSTRMRTGRLTAAGIVGAVMLAVGVGTAAAAPVIDPDATGSLTVHKFEAPATPLTGLPSDGSEITDPIDADPLAGAEFTVYEVTGLDLATNDGWEDAAELQESFNPATVLPGAVPATVGGYTLAEIDDVITDADGEALFDDLDIALYLVVESSTPAGFTPVPSFMVTVPLTLDDEWVYDVHVYPKNPGFTASKVVTDVIDQDLTTVGDQVLYTITGDIPAQGLDAYRVVDTLGAALTYVPDATQSDLTVAVTGSTASTLALTTGYTVTVTGQTIQVDLTAAGLTTLAAAKTADATAQVVVTLIVTVNGVGEISNVASVYPSQAAIINGLPTVTPAVESKWGSVTIEKSSSDASITALAGATFEVYYTTAASWNGVPGEGGAVQVTVGTETTFPTAADGSVTVGPLRYSDFANGIEVVAGSPEFRYYWLREVVALADHELLAQPVGFTIEDEDETTAVPTDTVSEIVNVPSNAGFELPFTGGMGTVWFTVAGVLLIGGATLLLVRQRRSRA</sequence>
<proteinExistence type="predicted"/>
<feature type="chain" id="PRO_5021432578" evidence="6">
    <location>
        <begin position="33"/>
        <end position="512"/>
    </location>
</feature>
<protein>
    <submittedName>
        <fullName evidence="9">Fimbrial subunit type 2</fullName>
    </submittedName>
</protein>
<dbReference type="OrthoDB" id="3199332at2"/>
<keyword evidence="3 6" id="KW-0732">Signal</keyword>
<keyword evidence="5" id="KW-0812">Transmembrane</keyword>